<comment type="caution">
    <text evidence="2">The sequence shown here is derived from an EMBL/GenBank/DDBJ whole genome shotgun (WGS) entry which is preliminary data.</text>
</comment>
<evidence type="ECO:0000313" key="3">
    <source>
        <dbReference type="Proteomes" id="UP000823749"/>
    </source>
</evidence>
<proteinExistence type="predicted"/>
<keyword evidence="3" id="KW-1185">Reference proteome</keyword>
<feature type="region of interest" description="Disordered" evidence="1">
    <location>
        <begin position="1"/>
        <end position="29"/>
    </location>
</feature>
<evidence type="ECO:0000313" key="2">
    <source>
        <dbReference type="EMBL" id="KAG5544284.1"/>
    </source>
</evidence>
<organism evidence="2 3">
    <name type="scientific">Rhododendron griersonianum</name>
    <dbReference type="NCBI Taxonomy" id="479676"/>
    <lineage>
        <taxon>Eukaryota</taxon>
        <taxon>Viridiplantae</taxon>
        <taxon>Streptophyta</taxon>
        <taxon>Embryophyta</taxon>
        <taxon>Tracheophyta</taxon>
        <taxon>Spermatophyta</taxon>
        <taxon>Magnoliopsida</taxon>
        <taxon>eudicotyledons</taxon>
        <taxon>Gunneridae</taxon>
        <taxon>Pentapetalae</taxon>
        <taxon>asterids</taxon>
        <taxon>Ericales</taxon>
        <taxon>Ericaceae</taxon>
        <taxon>Ericoideae</taxon>
        <taxon>Rhodoreae</taxon>
        <taxon>Rhododendron</taxon>
    </lineage>
</organism>
<dbReference type="Proteomes" id="UP000823749">
    <property type="component" value="Chromosome 6"/>
</dbReference>
<dbReference type="EMBL" id="JACTNZ010000006">
    <property type="protein sequence ID" value="KAG5544284.1"/>
    <property type="molecule type" value="Genomic_DNA"/>
</dbReference>
<reference evidence="2 3" key="1">
    <citation type="submission" date="2020-08" db="EMBL/GenBank/DDBJ databases">
        <title>Plant Genome Project.</title>
        <authorList>
            <person name="Zhang R.-G."/>
        </authorList>
    </citation>
    <scope>NUCLEOTIDE SEQUENCE [LARGE SCALE GENOMIC DNA]</scope>
    <source>
        <strain evidence="2">WSP0</strain>
        <tissue evidence="2">Leaf</tissue>
    </source>
</reference>
<gene>
    <name evidence="2" type="ORF">RHGRI_016887</name>
</gene>
<dbReference type="AlphaFoldDB" id="A0AAV6JVQ3"/>
<name>A0AAV6JVQ3_9ERIC</name>
<sequence length="69" mass="7464">MREDQILMGDDHNEEEDRGDTNGSKNATATAVRTQILVGEEMATAAAVGADPLVEAGERGVWCVEMSWQ</sequence>
<protein>
    <submittedName>
        <fullName evidence="2">Uncharacterized protein</fullName>
    </submittedName>
</protein>
<evidence type="ECO:0000256" key="1">
    <source>
        <dbReference type="SAM" id="MobiDB-lite"/>
    </source>
</evidence>
<feature type="compositionally biased region" description="Basic and acidic residues" evidence="1">
    <location>
        <begin position="1"/>
        <end position="11"/>
    </location>
</feature>
<accession>A0AAV6JVQ3</accession>